<dbReference type="GO" id="GO:0005886">
    <property type="term" value="C:plasma membrane"/>
    <property type="evidence" value="ECO:0007669"/>
    <property type="project" value="UniProtKB-SubCell"/>
</dbReference>
<feature type="transmembrane region" description="Helical" evidence="9">
    <location>
        <begin position="378"/>
        <end position="399"/>
    </location>
</feature>
<evidence type="ECO:0000256" key="4">
    <source>
        <dbReference type="ARBA" id="ARBA00022448"/>
    </source>
</evidence>
<feature type="transmembrane region" description="Helical" evidence="9">
    <location>
        <begin position="20"/>
        <end position="43"/>
    </location>
</feature>
<dbReference type="RefSeq" id="WP_102735295.1">
    <property type="nucleotide sequence ID" value="NZ_CP025824.1"/>
</dbReference>
<dbReference type="GO" id="GO:0005315">
    <property type="term" value="F:phosphate transmembrane transporter activity"/>
    <property type="evidence" value="ECO:0007669"/>
    <property type="project" value="InterPro"/>
</dbReference>
<evidence type="ECO:0000256" key="2">
    <source>
        <dbReference type="ARBA" id="ARBA00007069"/>
    </source>
</evidence>
<evidence type="ECO:0000256" key="8">
    <source>
        <dbReference type="ARBA" id="ARBA00023136"/>
    </source>
</evidence>
<comment type="similarity">
    <text evidence="2 9">Belongs to the binding-protein-dependent transport system permease family. CysTW subfamily.</text>
</comment>
<keyword evidence="6 9" id="KW-0812">Transmembrane</keyword>
<dbReference type="PANTHER" id="PTHR43470">
    <property type="entry name" value="PHOSPHATE TRANSPORT SYSTEM PERMEASE PROTEIN PSTA-RELATED"/>
    <property type="match status" value="1"/>
</dbReference>
<comment type="caution">
    <text evidence="12">The sequence shown here is derived from an EMBL/GenBank/DDBJ whole genome shotgun (WGS) entry which is preliminary data.</text>
</comment>
<feature type="transmembrane region" description="Helical" evidence="9">
    <location>
        <begin position="419"/>
        <end position="442"/>
    </location>
</feature>
<keyword evidence="7 9" id="KW-1133">Transmembrane helix</keyword>
<dbReference type="Proteomes" id="UP000235914">
    <property type="component" value="Unassembled WGS sequence"/>
</dbReference>
<dbReference type="InterPro" id="IPR035906">
    <property type="entry name" value="MetI-like_sf"/>
</dbReference>
<evidence type="ECO:0000256" key="10">
    <source>
        <dbReference type="SAM" id="Coils"/>
    </source>
</evidence>
<evidence type="ECO:0000256" key="7">
    <source>
        <dbReference type="ARBA" id="ARBA00022989"/>
    </source>
</evidence>
<feature type="domain" description="ABC transmembrane type-1" evidence="11">
    <location>
        <begin position="333"/>
        <end position="568"/>
    </location>
</feature>
<feature type="transmembrane region" description="Helical" evidence="9">
    <location>
        <begin position="549"/>
        <end position="571"/>
    </location>
</feature>
<accession>A0AAP8TAG6</accession>
<feature type="transmembrane region" description="Helical" evidence="9">
    <location>
        <begin position="328"/>
        <end position="358"/>
    </location>
</feature>
<feature type="transmembrane region" description="Helical" evidence="9">
    <location>
        <begin position="472"/>
        <end position="490"/>
    </location>
</feature>
<evidence type="ECO:0000256" key="5">
    <source>
        <dbReference type="ARBA" id="ARBA00022475"/>
    </source>
</evidence>
<evidence type="ECO:0000256" key="6">
    <source>
        <dbReference type="ARBA" id="ARBA00022692"/>
    </source>
</evidence>
<evidence type="ECO:0000259" key="11">
    <source>
        <dbReference type="PROSITE" id="PS50928"/>
    </source>
</evidence>
<dbReference type="AlphaFoldDB" id="A0AAP8TAG6"/>
<evidence type="ECO:0000256" key="1">
    <source>
        <dbReference type="ARBA" id="ARBA00004651"/>
    </source>
</evidence>
<dbReference type="EMBL" id="PJKN01000001">
    <property type="protein sequence ID" value="PNC58021.1"/>
    <property type="molecule type" value="Genomic_DNA"/>
</dbReference>
<protein>
    <recommendedName>
        <fullName evidence="3 9">Phosphate transport system permease protein PstA</fullName>
    </recommendedName>
</protein>
<keyword evidence="4" id="KW-0813">Transport</keyword>
<keyword evidence="5 9" id="KW-1003">Cell membrane</keyword>
<reference evidence="12 13" key="1">
    <citation type="journal article" date="2017" name="BMC Genomics">
        <title>Genome sequencing of 39 Akkermansia muciniphila isolates reveals its population structure, genomic and functional diverisity, and global distribution in mammalian gut microbiotas.</title>
        <authorList>
            <person name="Guo X."/>
            <person name="Li S."/>
            <person name="Zhang J."/>
            <person name="Wu F."/>
            <person name="Li X."/>
            <person name="Wu D."/>
            <person name="Zhang M."/>
            <person name="Ou Z."/>
            <person name="Jie Z."/>
            <person name="Yan Q."/>
            <person name="Li P."/>
            <person name="Yi J."/>
            <person name="Peng Y."/>
        </authorList>
    </citation>
    <scope>NUCLEOTIDE SEQUENCE [LARGE SCALE GENOMIC DNA]</scope>
    <source>
        <strain evidence="12 13">GP43</strain>
    </source>
</reference>
<proteinExistence type="inferred from homology"/>
<sequence>MKQDFSLPPAPKRPLGEVNIWLASIGLSLGLIMIFGLLGIIVFNGLEAFWPKTIHELTLAPSSKEEQPLVLYAGITKDQTRHVPADPAHPGSTAKDVREYQLFTGSKESYGQSYRYVDAHNVTASATPKGLLCLERMEGGKALVKPLELKLASGETIPAASPEFMEAFRRVLDRETDLRDRVKTIDTRDIGSVNTRLADARRDIKAIERSYDIRKENGQRTAVPRKNPILTDMDDPAGELDRLRAKVEQLNAEYARYTAEAAKLRAQQGRDSLVYALGDGEKKEIRMDKIVYGYQPNDLGFFGKCGVFLHNLYHFITDDPREANTEGGIFPAIFGTFIMTLLMSVLVTPVGVIGAIYLREYAKQGTLVQAVRICVNNLAGVPSIVFGVFGLGFFVYYLGGSIDELFYWKKLAVDNTPTFGTSGILWASLTLALMTLPVVIVSTEEALSAVPRGLREAALACGASKWQMIKRIILPSALPGIMTGLILAMARGAGEVAPLMVTGVVKLAPSLPIDGEGPFIHLERKFMHLGFHIYDVGFQSPDSDAAQPMVFATTLLLILLVVVMNLTAILIRNRLRKKYAASSF</sequence>
<organism evidence="12 13">
    <name type="scientific">Akkermansia muciniphila</name>
    <dbReference type="NCBI Taxonomy" id="239935"/>
    <lineage>
        <taxon>Bacteria</taxon>
        <taxon>Pseudomonadati</taxon>
        <taxon>Verrucomicrobiota</taxon>
        <taxon>Verrucomicrobiia</taxon>
        <taxon>Verrucomicrobiales</taxon>
        <taxon>Akkermansiaceae</taxon>
        <taxon>Akkermansia</taxon>
    </lineage>
</organism>
<dbReference type="SUPFAM" id="SSF161098">
    <property type="entry name" value="MetI-like"/>
    <property type="match status" value="1"/>
</dbReference>
<keyword evidence="8 9" id="KW-0472">Membrane</keyword>
<name>A0AAP8TAG6_9BACT</name>
<dbReference type="NCBIfam" id="TIGR00974">
    <property type="entry name" value="3a0107s02c"/>
    <property type="match status" value="1"/>
</dbReference>
<evidence type="ECO:0000313" key="12">
    <source>
        <dbReference type="EMBL" id="PNC58021.1"/>
    </source>
</evidence>
<dbReference type="PANTHER" id="PTHR43470:SF6">
    <property type="entry name" value="PHOSPHATE TRANSPORT SYSTEM PERMEASE PROTEIN PSTA"/>
    <property type="match status" value="1"/>
</dbReference>
<keyword evidence="10" id="KW-0175">Coiled coil</keyword>
<dbReference type="InterPro" id="IPR000515">
    <property type="entry name" value="MetI-like"/>
</dbReference>
<dbReference type="InterPro" id="IPR005672">
    <property type="entry name" value="Phosphate_PstA"/>
</dbReference>
<evidence type="ECO:0000256" key="3">
    <source>
        <dbReference type="ARBA" id="ARBA00016864"/>
    </source>
</evidence>
<feature type="coiled-coil region" evidence="10">
    <location>
        <begin position="240"/>
        <end position="267"/>
    </location>
</feature>
<dbReference type="PROSITE" id="PS50928">
    <property type="entry name" value="ABC_TM1"/>
    <property type="match status" value="1"/>
</dbReference>
<comment type="subcellular location">
    <subcellularLocation>
        <location evidence="1 9">Cell membrane</location>
        <topology evidence="1 9">Multi-pass membrane protein</topology>
    </subcellularLocation>
</comment>
<dbReference type="CDD" id="cd06261">
    <property type="entry name" value="TM_PBP2"/>
    <property type="match status" value="1"/>
</dbReference>
<evidence type="ECO:0000256" key="9">
    <source>
        <dbReference type="RuleBase" id="RU363043"/>
    </source>
</evidence>
<gene>
    <name evidence="12" type="primary">pstA</name>
    <name evidence="12" type="ORF">CXU09_02920</name>
</gene>
<dbReference type="Pfam" id="PF00528">
    <property type="entry name" value="BPD_transp_1"/>
    <property type="match status" value="1"/>
</dbReference>
<dbReference type="Gene3D" id="1.10.3720.10">
    <property type="entry name" value="MetI-like"/>
    <property type="match status" value="1"/>
</dbReference>
<dbReference type="GO" id="GO:0035435">
    <property type="term" value="P:phosphate ion transmembrane transport"/>
    <property type="evidence" value="ECO:0007669"/>
    <property type="project" value="InterPro"/>
</dbReference>
<evidence type="ECO:0000313" key="13">
    <source>
        <dbReference type="Proteomes" id="UP000235914"/>
    </source>
</evidence>